<organism evidence="3 6">
    <name type="scientific">Bacteroides xylanisolvens</name>
    <dbReference type="NCBI Taxonomy" id="371601"/>
    <lineage>
        <taxon>Bacteria</taxon>
        <taxon>Pseudomonadati</taxon>
        <taxon>Bacteroidota</taxon>
        <taxon>Bacteroidia</taxon>
        <taxon>Bacteroidales</taxon>
        <taxon>Bacteroidaceae</taxon>
        <taxon>Bacteroides</taxon>
    </lineage>
</organism>
<evidence type="ECO:0000259" key="2">
    <source>
        <dbReference type="Pfam" id="PF00884"/>
    </source>
</evidence>
<dbReference type="InterPro" id="IPR052701">
    <property type="entry name" value="GAG_Ulvan_Degrading_Sulfatases"/>
</dbReference>
<comment type="caution">
    <text evidence="3">The sequence shown here is derived from an EMBL/GenBank/DDBJ whole genome shotgun (WGS) entry which is preliminary data.</text>
</comment>
<dbReference type="InterPro" id="IPR000917">
    <property type="entry name" value="Sulfatase_N"/>
</dbReference>
<dbReference type="Gene3D" id="3.40.720.10">
    <property type="entry name" value="Alkaline Phosphatase, subunit A"/>
    <property type="match status" value="1"/>
</dbReference>
<reference evidence="6" key="1">
    <citation type="submission" date="2017-04" db="EMBL/GenBank/DDBJ databases">
        <title>Function of individual gut microbiota members based on whole genome sequencing of pure cultures obtained from chicken caecum.</title>
        <authorList>
            <person name="Medvecky M."/>
            <person name="Cejkova D."/>
            <person name="Polansky O."/>
            <person name="Karasova D."/>
            <person name="Kubasova T."/>
            <person name="Cizek A."/>
            <person name="Rychlik I."/>
        </authorList>
    </citation>
    <scope>NUCLEOTIDE SEQUENCE [LARGE SCALE GENOMIC DNA]</scope>
    <source>
        <strain evidence="6">An109</strain>
    </source>
</reference>
<comment type="PTM">
    <text evidence="1">The conversion to 3-oxoalanine (also known as C-formylglycine, FGly), of a serine or cysteine residue in prokaryotes and of a cysteine residue in eukaryotes, is critical for catalytic activity.</text>
</comment>
<dbReference type="PANTHER" id="PTHR43751:SF1">
    <property type="entry name" value="SULFATASE ATSG-RELATED"/>
    <property type="match status" value="1"/>
</dbReference>
<reference evidence="7 8" key="3">
    <citation type="submission" date="2018-08" db="EMBL/GenBank/DDBJ databases">
        <title>A genome reference for cultivated species of the human gut microbiota.</title>
        <authorList>
            <person name="Zou Y."/>
            <person name="Xue W."/>
            <person name="Luo G."/>
        </authorList>
    </citation>
    <scope>NUCLEOTIDE SEQUENCE [LARGE SCALE GENOMIC DNA]</scope>
    <source>
        <strain evidence="5 8">AF38-2</strain>
        <strain evidence="4 7">TF10-34</strain>
    </source>
</reference>
<dbReference type="Proteomes" id="UP000261210">
    <property type="component" value="Unassembled WGS sequence"/>
</dbReference>
<dbReference type="Pfam" id="PF00884">
    <property type="entry name" value="Sulfatase"/>
    <property type="match status" value="1"/>
</dbReference>
<dbReference type="EMBL" id="QSQU01000030">
    <property type="protein sequence ID" value="RGK59191.1"/>
    <property type="molecule type" value="Genomic_DNA"/>
</dbReference>
<dbReference type="PANTHER" id="PTHR43751">
    <property type="entry name" value="SULFATASE"/>
    <property type="match status" value="1"/>
</dbReference>
<dbReference type="CDD" id="cd16027">
    <property type="entry name" value="SGSH"/>
    <property type="match status" value="1"/>
</dbReference>
<reference evidence="3" key="2">
    <citation type="journal article" date="2018" name="BMC Genomics">
        <title>Whole genome sequencing and function prediction of 133 gut anaerobes isolated from chicken caecum in pure cultures.</title>
        <authorList>
            <person name="Medvecky M."/>
            <person name="Cejkova D."/>
            <person name="Polansky O."/>
            <person name="Karasova D."/>
            <person name="Kubasova T."/>
            <person name="Cizek A."/>
            <person name="Rychlik I."/>
        </authorList>
    </citation>
    <scope>NUCLEOTIDE SEQUENCE</scope>
    <source>
        <strain evidence="3">An109</strain>
    </source>
</reference>
<dbReference type="Proteomes" id="UP000196036">
    <property type="component" value="Unassembled WGS sequence"/>
</dbReference>
<evidence type="ECO:0000313" key="4">
    <source>
        <dbReference type="EMBL" id="RGK59191.1"/>
    </source>
</evidence>
<feature type="domain" description="Sulfatase N-terminal" evidence="2">
    <location>
        <begin position="36"/>
        <end position="323"/>
    </location>
</feature>
<dbReference type="EMBL" id="NFLW01000016">
    <property type="protein sequence ID" value="OUQ69816.1"/>
    <property type="molecule type" value="Genomic_DNA"/>
</dbReference>
<evidence type="ECO:0000256" key="1">
    <source>
        <dbReference type="PIRSR" id="PIRSR600917-52"/>
    </source>
</evidence>
<dbReference type="InterPro" id="IPR017850">
    <property type="entry name" value="Alkaline_phosphatase_core_sf"/>
</dbReference>
<evidence type="ECO:0000313" key="8">
    <source>
        <dbReference type="Proteomes" id="UP000284495"/>
    </source>
</evidence>
<evidence type="ECO:0000313" key="3">
    <source>
        <dbReference type="EMBL" id="OUQ69816.1"/>
    </source>
</evidence>
<sequence>MFHLKEIFMNSKHIFLSTLVGPLVIPSLNAAETNRPNILFVISDDQSYPHASAYGSPIAKTPAFDFVARNGWLFNNAFVTSPGSSPSRASILTGLYPWQIAEAGTHASSFPAEYKCFPDILAEAGYHVGCTGKGWGPGDWKISGRKHNPAGPEYNKRHIQPPFKGVSNTDYYQNFKEFLHARKEKQPFYFWVGSREPHRPYEKDSWKKANRKLADAKVPSFLPDKEAIKGDLLDYGTEIEWYDSQLSRILDTLKEEGELENTLIIVMADNGMPFPAAKATCFEYGIHIPMAICWIGKINEGGISDEFVSGVDLAPTILDAVGIPNKGQMIGISLLPYLQKKRKDTGRTMVFAGRERHASARYNNWGYPSRALRTKDFLYIRNFRPERWPAGDPCAIDKKGKLEAMHSAYYDIDQCPAWDFIVSNRDDREIYPYFLKAAGKRPYEELYNVSTDPGCLHNLVGNGKCTEKLNNLRKEMDKLLKKTKDTRYLDDPTQDDIWETYPRLSGAMRTFPAPLLTD</sequence>
<dbReference type="SUPFAM" id="SSF53649">
    <property type="entry name" value="Alkaline phosphatase-like"/>
    <property type="match status" value="1"/>
</dbReference>
<dbReference type="Proteomes" id="UP000284495">
    <property type="component" value="Unassembled WGS sequence"/>
</dbReference>
<evidence type="ECO:0000313" key="7">
    <source>
        <dbReference type="Proteomes" id="UP000261210"/>
    </source>
</evidence>
<feature type="modified residue" description="3-oxoalanine (Ser)" evidence="1">
    <location>
        <position position="84"/>
    </location>
</feature>
<name>A0A1Y4VKR1_9BACE</name>
<evidence type="ECO:0000313" key="5">
    <source>
        <dbReference type="EMBL" id="RHL40823.1"/>
    </source>
</evidence>
<dbReference type="EMBL" id="QROO01000003">
    <property type="protein sequence ID" value="RHL40823.1"/>
    <property type="molecule type" value="Genomic_DNA"/>
</dbReference>
<protein>
    <submittedName>
        <fullName evidence="3">Heparan N-sulfatase</fullName>
    </submittedName>
</protein>
<dbReference type="RefSeq" id="WP_032811968.1">
    <property type="nucleotide sequence ID" value="NZ_JABFIB010000023.1"/>
</dbReference>
<evidence type="ECO:0000313" key="6">
    <source>
        <dbReference type="Proteomes" id="UP000196036"/>
    </source>
</evidence>
<accession>A0A1Y4VKR1</accession>
<proteinExistence type="predicted"/>
<gene>
    <name evidence="3" type="ORF">B5E52_09810</name>
    <name evidence="5" type="ORF">DW027_02930</name>
    <name evidence="4" type="ORF">DXD03_17935</name>
</gene>
<dbReference type="AlphaFoldDB" id="A0A1Y4VKR1"/>